<evidence type="ECO:0000313" key="2">
    <source>
        <dbReference type="Proteomes" id="UP000008895"/>
    </source>
</evidence>
<reference evidence="1 2" key="1">
    <citation type="journal article" date="2011" name="J. Bacteriol.">
        <title>Complete genome sequence of the dog commensal and human pathogen Capnocytophaga canimorsus strain 5.</title>
        <authorList>
            <person name="Manfredi P."/>
            <person name="Pagni M."/>
            <person name="Cornelis G.R."/>
        </authorList>
    </citation>
    <scope>NUCLEOTIDE SEQUENCE [LARGE SCALE GENOMIC DNA]</scope>
    <source>
        <strain evidence="2">5</strain>
    </source>
</reference>
<gene>
    <name evidence="1" type="ordered locus">Ccan_09770</name>
</gene>
<dbReference type="AlphaFoldDB" id="F9YUX0"/>
<keyword evidence="2" id="KW-1185">Reference proteome</keyword>
<name>F9YUX0_CAPCC</name>
<protein>
    <submittedName>
        <fullName evidence="1">Uncharacterized protein</fullName>
    </submittedName>
</protein>
<organism evidence="1 2">
    <name type="scientific">Capnocytophaga canimorsus (strain 5)</name>
    <dbReference type="NCBI Taxonomy" id="860228"/>
    <lineage>
        <taxon>Bacteria</taxon>
        <taxon>Pseudomonadati</taxon>
        <taxon>Bacteroidota</taxon>
        <taxon>Flavobacteriia</taxon>
        <taxon>Flavobacteriales</taxon>
        <taxon>Flavobacteriaceae</taxon>
        <taxon>Capnocytophaga</taxon>
    </lineage>
</organism>
<sequence>MSHCFVFLVCCFIGFVFLCKGSGFRIENHVKNKKLPFSG</sequence>
<dbReference type="EMBL" id="CP002113">
    <property type="protein sequence ID" value="AEK23095.1"/>
    <property type="molecule type" value="Genomic_DNA"/>
</dbReference>
<dbReference type="Proteomes" id="UP000008895">
    <property type="component" value="Chromosome"/>
</dbReference>
<evidence type="ECO:0000313" key="1">
    <source>
        <dbReference type="EMBL" id="AEK23095.1"/>
    </source>
</evidence>
<dbReference type="KEGG" id="ccm:Ccan_09770"/>
<dbReference type="HOGENOM" id="CLU_3306557_0_0_10"/>
<proteinExistence type="predicted"/>
<accession>F9YUX0</accession>